<sequence length="594" mass="64317">MSGKLFVIGFGPGSFEHITKRAREAIQESDVIIGYSTYVDLIRELLTDQEVVSTGMTEEVTRAREAVRQAEEEGKKVAVISSGDAGVYGMAGLVYEVLVEKGWTEATGVPIEIVPGISAINSCGAILGAPIMHDACTISLSDHLTPWELIARRIDAAGMADFVIALYNPRSGRRTRQIVEAQRILLQYRSPDTPVGIVKSAFREREHVVVTTLAQMLEHDIGMLTTVIIGNTSTFVYDGKMITPRGYQRKYTLSADEQPLKPHQRLRVENEPWSLEAAEEAEMRPEAAGSIASAPSAREEKGSKSVTLSLPLEGPVASSLADTSTTTATAVLEAPPAAESKATPLDWAMQALTIANEAKGIVTPQSASPAARTVSSFVPEMIFECAVSPGVANKKITPQQMMALAEVAGEKGELEYTPHHQIILRVPTANPDGITTKLRQLGLILSPIGDVVSVKACDFCDGEKKDGIPFAEELHQKLGGKEMPKELKIGFNGCGMACYGAVKEDIGIVFRKGKFDLFLGAKTVGRNAHSGIPVAEGIPKEEIVSVVERIVTRFKQEAFPNERFHKFFQRVGELEGYAWREPAKAEIENAACGD</sequence>
<dbReference type="PANTHER" id="PTHR47036">
    <property type="entry name" value="COBALT-FACTOR III C(17)-METHYLTRANSFERASE-RELATED"/>
    <property type="match status" value="1"/>
</dbReference>
<dbReference type="InterPro" id="IPR014776">
    <property type="entry name" value="4pyrrole_Mease_sub2"/>
</dbReference>
<dbReference type="GO" id="GO:0046872">
    <property type="term" value="F:metal ion binding"/>
    <property type="evidence" value="ECO:0007669"/>
    <property type="project" value="UniProtKB-KW"/>
</dbReference>
<dbReference type="PANTHER" id="PTHR47036:SF1">
    <property type="entry name" value="COBALT-FACTOR III C(17)-METHYLTRANSFERASE-RELATED"/>
    <property type="match status" value="1"/>
</dbReference>
<dbReference type="Proteomes" id="UP000198915">
    <property type="component" value="Unassembled WGS sequence"/>
</dbReference>
<evidence type="ECO:0000256" key="4">
    <source>
        <dbReference type="ARBA" id="ARBA00022603"/>
    </source>
</evidence>
<dbReference type="Gene3D" id="3.30.413.10">
    <property type="entry name" value="Sulfite Reductase Hemoprotein, domain 1"/>
    <property type="match status" value="1"/>
</dbReference>
<dbReference type="UniPathway" id="UPA00148"/>
<evidence type="ECO:0000259" key="11">
    <source>
        <dbReference type="Pfam" id="PF00590"/>
    </source>
</evidence>
<dbReference type="Gene3D" id="3.40.1010.10">
    <property type="entry name" value="Cobalt-precorrin-4 Transmethylase, Domain 1"/>
    <property type="match status" value="1"/>
</dbReference>
<dbReference type="NCBIfam" id="TIGR01466">
    <property type="entry name" value="cobJ_cbiH"/>
    <property type="match status" value="1"/>
</dbReference>
<keyword evidence="5 13" id="KW-0808">Transferase</keyword>
<evidence type="ECO:0000256" key="2">
    <source>
        <dbReference type="ARBA" id="ARBA00022485"/>
    </source>
</evidence>
<dbReference type="CDD" id="cd11646">
    <property type="entry name" value="Precorrin_3B_C17_MT"/>
    <property type="match status" value="1"/>
</dbReference>
<feature type="region of interest" description="Disordered" evidence="10">
    <location>
        <begin position="278"/>
        <end position="305"/>
    </location>
</feature>
<dbReference type="InterPro" id="IPR035996">
    <property type="entry name" value="4pyrrol_Methylase_sf"/>
</dbReference>
<evidence type="ECO:0000256" key="1">
    <source>
        <dbReference type="ARBA" id="ARBA00004953"/>
    </source>
</evidence>
<evidence type="ECO:0000256" key="5">
    <source>
        <dbReference type="ARBA" id="ARBA00022679"/>
    </source>
</evidence>
<evidence type="ECO:0000259" key="12">
    <source>
        <dbReference type="Pfam" id="PF01077"/>
    </source>
</evidence>
<keyword evidence="9" id="KW-0411">Iron-sulfur</keyword>
<evidence type="ECO:0000256" key="7">
    <source>
        <dbReference type="ARBA" id="ARBA00022723"/>
    </source>
</evidence>
<evidence type="ECO:0000256" key="8">
    <source>
        <dbReference type="ARBA" id="ARBA00023004"/>
    </source>
</evidence>
<dbReference type="STRING" id="1884381.SAMN05518846_101358"/>
<keyword evidence="3" id="KW-0169">Cobalamin biosynthesis</keyword>
<dbReference type="EMBL" id="FORT01000001">
    <property type="protein sequence ID" value="SFI85494.1"/>
    <property type="molecule type" value="Genomic_DNA"/>
</dbReference>
<dbReference type="AlphaFoldDB" id="A0A1I3LL68"/>
<protein>
    <submittedName>
        <fullName evidence="13">Cobalt-precorrin 3 C17-methyltransferase</fullName>
    </submittedName>
</protein>
<evidence type="ECO:0000256" key="3">
    <source>
        <dbReference type="ARBA" id="ARBA00022573"/>
    </source>
</evidence>
<feature type="domain" description="Tetrapyrrole methylase" evidence="11">
    <location>
        <begin position="4"/>
        <end position="216"/>
    </location>
</feature>
<dbReference type="InterPro" id="IPR000878">
    <property type="entry name" value="4pyrrol_Mease"/>
</dbReference>
<gene>
    <name evidence="13" type="ORF">SAMN05518846_101358</name>
</gene>
<organism evidence="13 14">
    <name type="scientific">Brevibacillus centrosporus</name>
    <dbReference type="NCBI Taxonomy" id="54910"/>
    <lineage>
        <taxon>Bacteria</taxon>
        <taxon>Bacillati</taxon>
        <taxon>Bacillota</taxon>
        <taxon>Bacilli</taxon>
        <taxon>Bacillales</taxon>
        <taxon>Paenibacillaceae</taxon>
        <taxon>Brevibacillus</taxon>
    </lineage>
</organism>
<dbReference type="InterPro" id="IPR014777">
    <property type="entry name" value="4pyrrole_Mease_sub1"/>
</dbReference>
<dbReference type="GO" id="GO:0008168">
    <property type="term" value="F:methyltransferase activity"/>
    <property type="evidence" value="ECO:0007669"/>
    <property type="project" value="UniProtKB-KW"/>
</dbReference>
<name>A0A1I3LL68_9BACL</name>
<reference evidence="14" key="1">
    <citation type="submission" date="2016-10" db="EMBL/GenBank/DDBJ databases">
        <authorList>
            <person name="Varghese N."/>
            <person name="Submissions S."/>
        </authorList>
    </citation>
    <scope>NUCLEOTIDE SEQUENCE [LARGE SCALE GENOMIC DNA]</scope>
    <source>
        <strain evidence="14">OK042</strain>
    </source>
</reference>
<comment type="pathway">
    <text evidence="1">Cofactor biosynthesis; adenosylcobalamin biosynthesis.</text>
</comment>
<proteinExistence type="predicted"/>
<evidence type="ECO:0000313" key="13">
    <source>
        <dbReference type="EMBL" id="SFI85494.1"/>
    </source>
</evidence>
<accession>A0A1I3LL68</accession>
<dbReference type="GO" id="GO:0020037">
    <property type="term" value="F:heme binding"/>
    <property type="evidence" value="ECO:0007669"/>
    <property type="project" value="InterPro"/>
</dbReference>
<dbReference type="SUPFAM" id="SSF53790">
    <property type="entry name" value="Tetrapyrrole methylase"/>
    <property type="match status" value="1"/>
</dbReference>
<keyword evidence="8" id="KW-0408">Iron</keyword>
<keyword evidence="14" id="KW-1185">Reference proteome</keyword>
<dbReference type="RefSeq" id="WP_092266239.1">
    <property type="nucleotide sequence ID" value="NZ_FORT01000001.1"/>
</dbReference>
<dbReference type="GO" id="GO:0032259">
    <property type="term" value="P:methylation"/>
    <property type="evidence" value="ECO:0007669"/>
    <property type="project" value="UniProtKB-KW"/>
</dbReference>
<keyword evidence="7" id="KW-0479">Metal-binding</keyword>
<keyword evidence="4 13" id="KW-0489">Methyltransferase</keyword>
<dbReference type="InterPro" id="IPR045854">
    <property type="entry name" value="NO2/SO3_Rdtase_4Fe4S_sf"/>
</dbReference>
<dbReference type="Pfam" id="PF00590">
    <property type="entry name" value="TP_methylase"/>
    <property type="match status" value="1"/>
</dbReference>
<dbReference type="SUPFAM" id="SSF56014">
    <property type="entry name" value="Nitrite and sulphite reductase 4Fe-4S domain-like"/>
    <property type="match status" value="1"/>
</dbReference>
<evidence type="ECO:0000256" key="10">
    <source>
        <dbReference type="SAM" id="MobiDB-lite"/>
    </source>
</evidence>
<dbReference type="GO" id="GO:0051539">
    <property type="term" value="F:4 iron, 4 sulfur cluster binding"/>
    <property type="evidence" value="ECO:0007669"/>
    <property type="project" value="UniProtKB-KW"/>
</dbReference>
<keyword evidence="6" id="KW-0949">S-adenosyl-L-methionine</keyword>
<dbReference type="InterPro" id="IPR006067">
    <property type="entry name" value="NO2/SO3_Rdtase_4Fe4S_dom"/>
</dbReference>
<evidence type="ECO:0000256" key="9">
    <source>
        <dbReference type="ARBA" id="ARBA00023014"/>
    </source>
</evidence>
<evidence type="ECO:0000313" key="14">
    <source>
        <dbReference type="Proteomes" id="UP000198915"/>
    </source>
</evidence>
<dbReference type="InterPro" id="IPR006363">
    <property type="entry name" value="Cbl_synth_CobJ/CibH_dom"/>
</dbReference>
<dbReference type="Pfam" id="PF01077">
    <property type="entry name" value="NIR_SIR"/>
    <property type="match status" value="1"/>
</dbReference>
<dbReference type="InterPro" id="IPR051810">
    <property type="entry name" value="Precorrin_MeTrfase"/>
</dbReference>
<dbReference type="GO" id="GO:0016491">
    <property type="term" value="F:oxidoreductase activity"/>
    <property type="evidence" value="ECO:0007669"/>
    <property type="project" value="InterPro"/>
</dbReference>
<dbReference type="Gene3D" id="3.30.950.10">
    <property type="entry name" value="Methyltransferase, Cobalt-precorrin-4 Transmethylase, Domain 2"/>
    <property type="match status" value="1"/>
</dbReference>
<feature type="domain" description="Nitrite/sulphite reductase 4Fe-4S" evidence="12">
    <location>
        <begin position="455"/>
        <end position="573"/>
    </location>
</feature>
<dbReference type="PROSITE" id="PS00365">
    <property type="entry name" value="NIR_SIR"/>
    <property type="match status" value="1"/>
</dbReference>
<dbReference type="GO" id="GO:0009236">
    <property type="term" value="P:cobalamin biosynthetic process"/>
    <property type="evidence" value="ECO:0007669"/>
    <property type="project" value="UniProtKB-UniPathway"/>
</dbReference>
<evidence type="ECO:0000256" key="6">
    <source>
        <dbReference type="ARBA" id="ARBA00022691"/>
    </source>
</evidence>
<keyword evidence="2" id="KW-0004">4Fe-4S</keyword>
<dbReference type="InterPro" id="IPR006066">
    <property type="entry name" value="NO2/SO3_Rdtase_FeS/sirohaem_BS"/>
</dbReference>